<dbReference type="UniPathway" id="UPA00252"/>
<dbReference type="EMBL" id="JACHVA010000127">
    <property type="protein sequence ID" value="MBC2603610.1"/>
    <property type="molecule type" value="Genomic_DNA"/>
</dbReference>
<evidence type="ECO:0000256" key="4">
    <source>
        <dbReference type="ARBA" id="ARBA00023002"/>
    </source>
</evidence>
<evidence type="ECO:0000256" key="3">
    <source>
        <dbReference type="ARBA" id="ARBA00022827"/>
    </source>
</evidence>
<dbReference type="GO" id="GO:0004729">
    <property type="term" value="F:oxygen-dependent protoporphyrinogen oxidase activity"/>
    <property type="evidence" value="ECO:0007669"/>
    <property type="project" value="UniProtKB-UniRule"/>
</dbReference>
<organism evidence="8 9">
    <name type="scientific">Puniceicoccus vermicola</name>
    <dbReference type="NCBI Taxonomy" id="388746"/>
    <lineage>
        <taxon>Bacteria</taxon>
        <taxon>Pseudomonadati</taxon>
        <taxon>Verrucomicrobiota</taxon>
        <taxon>Opitutia</taxon>
        <taxon>Puniceicoccales</taxon>
        <taxon>Puniceicoccaceae</taxon>
        <taxon>Puniceicoccus</taxon>
    </lineage>
</organism>
<comment type="similarity">
    <text evidence="6">Belongs to the protoporphyrinogen/coproporphyrinogen oxidase family. Coproporphyrinogen III oxidase subfamily.</text>
</comment>
<accession>A0A7X1B0Y0</accession>
<evidence type="ECO:0000256" key="6">
    <source>
        <dbReference type="RuleBase" id="RU364052"/>
    </source>
</evidence>
<dbReference type="Pfam" id="PF01593">
    <property type="entry name" value="Amino_oxidase"/>
    <property type="match status" value="1"/>
</dbReference>
<evidence type="ECO:0000259" key="7">
    <source>
        <dbReference type="Pfam" id="PF01593"/>
    </source>
</evidence>
<dbReference type="InterPro" id="IPR050464">
    <property type="entry name" value="Zeta_carotene_desat/Oxidored"/>
</dbReference>
<comment type="function">
    <text evidence="6">Involved in coproporphyrin-dependent heme b biosynthesis. Catalyzes the oxidation of coproporphyrinogen III to coproporphyrin III.</text>
</comment>
<comment type="caution">
    <text evidence="8">The sequence shown here is derived from an EMBL/GenBank/DDBJ whole genome shotgun (WGS) entry which is preliminary data.</text>
</comment>
<dbReference type="Proteomes" id="UP000525652">
    <property type="component" value="Unassembled WGS sequence"/>
</dbReference>
<dbReference type="PANTHER" id="PTHR42923:SF3">
    <property type="entry name" value="PROTOPORPHYRINOGEN OXIDASE"/>
    <property type="match status" value="1"/>
</dbReference>
<evidence type="ECO:0000256" key="1">
    <source>
        <dbReference type="ARBA" id="ARBA00001974"/>
    </source>
</evidence>
<keyword evidence="5 6" id="KW-0350">Heme biosynthesis</keyword>
<dbReference type="InterPro" id="IPR002937">
    <property type="entry name" value="Amino_oxidase"/>
</dbReference>
<comment type="cofactor">
    <cofactor evidence="1 6">
        <name>FAD</name>
        <dbReference type="ChEBI" id="CHEBI:57692"/>
    </cofactor>
</comment>
<evidence type="ECO:0000313" key="8">
    <source>
        <dbReference type="EMBL" id="MBC2603610.1"/>
    </source>
</evidence>
<keyword evidence="4 6" id="KW-0560">Oxidoreductase</keyword>
<comment type="pathway">
    <text evidence="6">Porphyrin-containing compound metabolism; protoheme biosynthesis.</text>
</comment>
<evidence type="ECO:0000256" key="5">
    <source>
        <dbReference type="ARBA" id="ARBA00023133"/>
    </source>
</evidence>
<keyword evidence="9" id="KW-1185">Reference proteome</keyword>
<dbReference type="SUPFAM" id="SSF54373">
    <property type="entry name" value="FAD-linked reductases, C-terminal domain"/>
    <property type="match status" value="1"/>
</dbReference>
<dbReference type="GO" id="GO:0005737">
    <property type="term" value="C:cytoplasm"/>
    <property type="evidence" value="ECO:0007669"/>
    <property type="project" value="UniProtKB-SubCell"/>
</dbReference>
<keyword evidence="3 6" id="KW-0274">FAD</keyword>
<evidence type="ECO:0000313" key="9">
    <source>
        <dbReference type="Proteomes" id="UP000525652"/>
    </source>
</evidence>
<dbReference type="PANTHER" id="PTHR42923">
    <property type="entry name" value="PROTOPORPHYRINOGEN OXIDASE"/>
    <property type="match status" value="1"/>
</dbReference>
<dbReference type="GO" id="GO:0006783">
    <property type="term" value="P:heme biosynthetic process"/>
    <property type="evidence" value="ECO:0007669"/>
    <property type="project" value="UniProtKB-UniRule"/>
</dbReference>
<feature type="domain" description="Amine oxidase" evidence="7">
    <location>
        <begin position="2"/>
        <end position="441"/>
    </location>
</feature>
<evidence type="ECO:0000256" key="2">
    <source>
        <dbReference type="ARBA" id="ARBA00022630"/>
    </source>
</evidence>
<proteinExistence type="inferred from homology"/>
<gene>
    <name evidence="8" type="primary">hemG</name>
    <name evidence="8" type="ORF">H5P30_17650</name>
</gene>
<dbReference type="AlphaFoldDB" id="A0A7X1B0Y0"/>
<comment type="catalytic activity">
    <reaction evidence="6">
        <text>coproporphyrinogen III + 3 O2 = coproporphyrin III + 3 H2O2</text>
        <dbReference type="Rhea" id="RHEA:43436"/>
        <dbReference type="ChEBI" id="CHEBI:15379"/>
        <dbReference type="ChEBI" id="CHEBI:16240"/>
        <dbReference type="ChEBI" id="CHEBI:57309"/>
        <dbReference type="ChEBI" id="CHEBI:131725"/>
        <dbReference type="EC" id="1.3.3.15"/>
    </reaction>
</comment>
<sequence>MAAAWTAGAAGAKTVLLERSDRFGGSLVTHRDAGYCVEGGPHTLLVNDPDLEDFLRKCDLWDRAIESGDSAEKRFVVRDGEPVALPSSPAGFFTSSFLSVPGKLRMMMEPFWHGKAPDGEEAIGPWVERHFGREVREGLADPFISGIYAGDPEKISVQAAFPALAEIAAKHPSLVRALFKKRKESKESGAERYPRRMMSFPEGLGEMVGHLVRKGNFDGLSGVRIRSIDREKQGWRIRYRMGAGTEVDTLRTASLLVAVPPAILSELPFEEEARQVLSAFAEVESPPVTTFSIAFKREDVAHPLDGFGMLCPDREKRKILGILFDSSLFPNRAPDDEVLLSAFLGGARSPERARHDTESFLKIVKKECRELLGATGEPTFWKSTFWPRAIPQYNLGFRDLVKSLDDLEARSEGLTFAGNARDGVALGACILSGVNRAKDLLKKS</sequence>
<reference evidence="8 9" key="1">
    <citation type="submission" date="2020-07" db="EMBL/GenBank/DDBJ databases">
        <authorList>
            <person name="Feng X."/>
        </authorList>
    </citation>
    <scope>NUCLEOTIDE SEQUENCE [LARGE SCALE GENOMIC DNA]</scope>
    <source>
        <strain evidence="8 9">JCM14086</strain>
    </source>
</reference>
<keyword evidence="2 6" id="KW-0285">Flavoprotein</keyword>
<keyword evidence="6" id="KW-0963">Cytoplasm</keyword>
<comment type="subcellular location">
    <subcellularLocation>
        <location evidence="6">Cytoplasm</location>
    </subcellularLocation>
</comment>
<dbReference type="InterPro" id="IPR004572">
    <property type="entry name" value="Protoporphyrinogen_oxidase"/>
</dbReference>
<dbReference type="EC" id="1.3.3.15" evidence="6"/>
<dbReference type="Gene3D" id="3.90.660.20">
    <property type="entry name" value="Protoporphyrinogen oxidase, mitochondrial, domain 2"/>
    <property type="match status" value="1"/>
</dbReference>
<dbReference type="Gene3D" id="1.10.3110.10">
    <property type="entry name" value="protoporphyrinogen ix oxidase, domain 3"/>
    <property type="match status" value="1"/>
</dbReference>
<dbReference type="SUPFAM" id="SSF51905">
    <property type="entry name" value="FAD/NAD(P)-binding domain"/>
    <property type="match status" value="1"/>
</dbReference>
<dbReference type="Gene3D" id="3.50.50.60">
    <property type="entry name" value="FAD/NAD(P)-binding domain"/>
    <property type="match status" value="1"/>
</dbReference>
<name>A0A7X1B0Y0_9BACT</name>
<dbReference type="InterPro" id="IPR036188">
    <property type="entry name" value="FAD/NAD-bd_sf"/>
</dbReference>
<protein>
    <recommendedName>
        <fullName evidence="6">Coproporphyrinogen III oxidase</fullName>
        <ecNumber evidence="6">1.3.3.15</ecNumber>
    </recommendedName>
</protein>
<dbReference type="NCBIfam" id="TIGR00562">
    <property type="entry name" value="proto_IX_ox"/>
    <property type="match status" value="1"/>
</dbReference>